<proteinExistence type="predicted"/>
<sequence>MRENIILLKIENIHFAILFAKLSSTLNPIFWKSIYRLGSLQKLKVSSM</sequence>
<comment type="caution">
    <text evidence="1">The sequence shown here is derived from an EMBL/GenBank/DDBJ whole genome shotgun (WGS) entry which is preliminary data.</text>
</comment>
<protein>
    <submittedName>
        <fullName evidence="1">17596_t:CDS:1</fullName>
    </submittedName>
</protein>
<organism evidence="1 2">
    <name type="scientific">Dentiscutata erythropus</name>
    <dbReference type="NCBI Taxonomy" id="1348616"/>
    <lineage>
        <taxon>Eukaryota</taxon>
        <taxon>Fungi</taxon>
        <taxon>Fungi incertae sedis</taxon>
        <taxon>Mucoromycota</taxon>
        <taxon>Glomeromycotina</taxon>
        <taxon>Glomeromycetes</taxon>
        <taxon>Diversisporales</taxon>
        <taxon>Gigasporaceae</taxon>
        <taxon>Dentiscutata</taxon>
    </lineage>
</organism>
<evidence type="ECO:0000313" key="1">
    <source>
        <dbReference type="EMBL" id="CAG8625147.1"/>
    </source>
</evidence>
<name>A0A9N9GRS2_9GLOM</name>
<dbReference type="AlphaFoldDB" id="A0A9N9GRS2"/>
<reference evidence="1" key="1">
    <citation type="submission" date="2021-06" db="EMBL/GenBank/DDBJ databases">
        <authorList>
            <person name="Kallberg Y."/>
            <person name="Tangrot J."/>
            <person name="Rosling A."/>
        </authorList>
    </citation>
    <scope>NUCLEOTIDE SEQUENCE</scope>
    <source>
        <strain evidence="1">MA453B</strain>
    </source>
</reference>
<keyword evidence="2" id="KW-1185">Reference proteome</keyword>
<dbReference type="Proteomes" id="UP000789405">
    <property type="component" value="Unassembled WGS sequence"/>
</dbReference>
<evidence type="ECO:0000313" key="2">
    <source>
        <dbReference type="Proteomes" id="UP000789405"/>
    </source>
</evidence>
<gene>
    <name evidence="1" type="ORF">DERYTH_LOCUS8848</name>
</gene>
<accession>A0A9N9GRS2</accession>
<dbReference type="EMBL" id="CAJVPY010004671">
    <property type="protein sequence ID" value="CAG8625147.1"/>
    <property type="molecule type" value="Genomic_DNA"/>
</dbReference>